<evidence type="ECO:0000313" key="8">
    <source>
        <dbReference type="Proteomes" id="UP001180020"/>
    </source>
</evidence>
<evidence type="ECO:0000256" key="1">
    <source>
        <dbReference type="ARBA" id="ARBA00004173"/>
    </source>
</evidence>
<organism evidence="7 8">
    <name type="scientific">Acorus calamus</name>
    <name type="common">Sweet flag</name>
    <dbReference type="NCBI Taxonomy" id="4465"/>
    <lineage>
        <taxon>Eukaryota</taxon>
        <taxon>Viridiplantae</taxon>
        <taxon>Streptophyta</taxon>
        <taxon>Embryophyta</taxon>
        <taxon>Tracheophyta</taxon>
        <taxon>Spermatophyta</taxon>
        <taxon>Magnoliopsida</taxon>
        <taxon>Liliopsida</taxon>
        <taxon>Acoraceae</taxon>
        <taxon>Acorus</taxon>
    </lineage>
</organism>
<keyword evidence="8" id="KW-1185">Reference proteome</keyword>
<dbReference type="Pfam" id="PF07534">
    <property type="entry name" value="TLD"/>
    <property type="match status" value="1"/>
</dbReference>
<sequence length="367" mass="40525">MGHNRESFRSKAAGFVSDLTTVILNPISDEPSRPTKDESGMKIQEPIEEDMDPGVPDGPDTSSFTAFVKSFLASSESSSQTNEEHSESPQTSETDLASENKQTVGRRSLISRGKQSLGRAFRKVTKIYRYRDDRVAEQKLDDHITNSDESSSTPFGCELEPVLDSNEASSQVILPDVSEPSLLLSENMRGRLYISLPALVQGRNWVLLYSTWRHGISLSTLYRRSTLLPGHCLLVVGDRRGAVFGGLVEAPLRPTNKRKYQGTNSTFVFTNLSSHPAIFRPTGANRYFTLCSSGFLALGGGGHFALYLDGDLLNGSSSASETFGNSCLAHTQDFEVKEVELWGFVYASKYEETIALCRTEAPGIWRW</sequence>
<comment type="caution">
    <text evidence="7">The sequence shown here is derived from an EMBL/GenBank/DDBJ whole genome shotgun (WGS) entry which is preliminary data.</text>
</comment>
<reference evidence="7" key="1">
    <citation type="journal article" date="2023" name="Nat. Commun.">
        <title>Diploid and tetraploid genomes of Acorus and the evolution of monocots.</title>
        <authorList>
            <person name="Ma L."/>
            <person name="Liu K.W."/>
            <person name="Li Z."/>
            <person name="Hsiao Y.Y."/>
            <person name="Qi Y."/>
            <person name="Fu T."/>
            <person name="Tang G.D."/>
            <person name="Zhang D."/>
            <person name="Sun W.H."/>
            <person name="Liu D.K."/>
            <person name="Li Y."/>
            <person name="Chen G.Z."/>
            <person name="Liu X.D."/>
            <person name="Liao X.Y."/>
            <person name="Jiang Y.T."/>
            <person name="Yu X."/>
            <person name="Hao Y."/>
            <person name="Huang J."/>
            <person name="Zhao X.W."/>
            <person name="Ke S."/>
            <person name="Chen Y.Y."/>
            <person name="Wu W.L."/>
            <person name="Hsu J.L."/>
            <person name="Lin Y.F."/>
            <person name="Huang M.D."/>
            <person name="Li C.Y."/>
            <person name="Huang L."/>
            <person name="Wang Z.W."/>
            <person name="Zhao X."/>
            <person name="Zhong W.Y."/>
            <person name="Peng D.H."/>
            <person name="Ahmad S."/>
            <person name="Lan S."/>
            <person name="Zhang J.S."/>
            <person name="Tsai W.C."/>
            <person name="Van de Peer Y."/>
            <person name="Liu Z.J."/>
        </authorList>
    </citation>
    <scope>NUCLEOTIDE SEQUENCE</scope>
    <source>
        <strain evidence="7">CP</strain>
    </source>
</reference>
<proteinExistence type="inferred from homology"/>
<evidence type="ECO:0000259" key="6">
    <source>
        <dbReference type="PROSITE" id="PS51886"/>
    </source>
</evidence>
<dbReference type="SMART" id="SM00584">
    <property type="entry name" value="TLDc"/>
    <property type="match status" value="1"/>
</dbReference>
<dbReference type="AlphaFoldDB" id="A0AAV9DQ10"/>
<accession>A0AAV9DQ10</accession>
<evidence type="ECO:0000256" key="2">
    <source>
        <dbReference type="ARBA" id="ARBA00009540"/>
    </source>
</evidence>
<gene>
    <name evidence="7" type="ORF">QJS10_CPB12g01202</name>
</gene>
<name>A0AAV9DQ10_ACOCL</name>
<evidence type="ECO:0000256" key="4">
    <source>
        <dbReference type="ARBA" id="ARBA00040604"/>
    </source>
</evidence>
<dbReference type="InterPro" id="IPR006571">
    <property type="entry name" value="TLDc_dom"/>
</dbReference>
<feature type="region of interest" description="Disordered" evidence="5">
    <location>
        <begin position="22"/>
        <end position="111"/>
    </location>
</feature>
<comment type="subcellular location">
    <subcellularLocation>
        <location evidence="1">Mitochondrion</location>
    </subcellularLocation>
</comment>
<dbReference type="GO" id="GO:0005739">
    <property type="term" value="C:mitochondrion"/>
    <property type="evidence" value="ECO:0007669"/>
    <property type="project" value="UniProtKB-SubCell"/>
</dbReference>
<dbReference type="EMBL" id="JAUJYO010000012">
    <property type="protein sequence ID" value="KAK1303046.1"/>
    <property type="molecule type" value="Genomic_DNA"/>
</dbReference>
<dbReference type="PANTHER" id="PTHR23354">
    <property type="entry name" value="NUCLEOLAR PROTEIN 7/ESTROGEN RECEPTOR COACTIVATOR-RELATED"/>
    <property type="match status" value="1"/>
</dbReference>
<evidence type="ECO:0000256" key="3">
    <source>
        <dbReference type="ARBA" id="ARBA00023128"/>
    </source>
</evidence>
<comment type="similarity">
    <text evidence="2">Belongs to the OXR1 family.</text>
</comment>
<evidence type="ECO:0000256" key="5">
    <source>
        <dbReference type="SAM" id="MobiDB-lite"/>
    </source>
</evidence>
<evidence type="ECO:0000313" key="7">
    <source>
        <dbReference type="EMBL" id="KAK1303046.1"/>
    </source>
</evidence>
<reference evidence="7" key="2">
    <citation type="submission" date="2023-06" db="EMBL/GenBank/DDBJ databases">
        <authorList>
            <person name="Ma L."/>
            <person name="Liu K.-W."/>
            <person name="Li Z."/>
            <person name="Hsiao Y.-Y."/>
            <person name="Qi Y."/>
            <person name="Fu T."/>
            <person name="Tang G."/>
            <person name="Zhang D."/>
            <person name="Sun W.-H."/>
            <person name="Liu D.-K."/>
            <person name="Li Y."/>
            <person name="Chen G.-Z."/>
            <person name="Liu X.-D."/>
            <person name="Liao X.-Y."/>
            <person name="Jiang Y.-T."/>
            <person name="Yu X."/>
            <person name="Hao Y."/>
            <person name="Huang J."/>
            <person name="Zhao X.-W."/>
            <person name="Ke S."/>
            <person name="Chen Y.-Y."/>
            <person name="Wu W.-L."/>
            <person name="Hsu J.-L."/>
            <person name="Lin Y.-F."/>
            <person name="Huang M.-D."/>
            <person name="Li C.-Y."/>
            <person name="Huang L."/>
            <person name="Wang Z.-W."/>
            <person name="Zhao X."/>
            <person name="Zhong W.-Y."/>
            <person name="Peng D.-H."/>
            <person name="Ahmad S."/>
            <person name="Lan S."/>
            <person name="Zhang J.-S."/>
            <person name="Tsai W.-C."/>
            <person name="Van De Peer Y."/>
            <person name="Liu Z.-J."/>
        </authorList>
    </citation>
    <scope>NUCLEOTIDE SEQUENCE</scope>
    <source>
        <strain evidence="7">CP</strain>
        <tissue evidence="7">Leaves</tissue>
    </source>
</reference>
<feature type="compositionally biased region" description="Basic and acidic residues" evidence="5">
    <location>
        <begin position="30"/>
        <end position="40"/>
    </location>
</feature>
<dbReference type="Proteomes" id="UP001180020">
    <property type="component" value="Unassembled WGS sequence"/>
</dbReference>
<feature type="domain" description="TLDc" evidence="6">
    <location>
        <begin position="182"/>
        <end position="345"/>
    </location>
</feature>
<keyword evidence="3" id="KW-0496">Mitochondrion</keyword>
<protein>
    <recommendedName>
        <fullName evidence="4">Oxidation resistance protein 1</fullName>
    </recommendedName>
</protein>
<feature type="compositionally biased region" description="Polar residues" evidence="5">
    <location>
        <begin position="88"/>
        <end position="105"/>
    </location>
</feature>
<dbReference type="PROSITE" id="PS51886">
    <property type="entry name" value="TLDC"/>
    <property type="match status" value="1"/>
</dbReference>
<feature type="compositionally biased region" description="Polar residues" evidence="5">
    <location>
        <begin position="72"/>
        <end position="81"/>
    </location>
</feature>
<dbReference type="PANTHER" id="PTHR23354:SF62">
    <property type="entry name" value="MUSTARD, ISOFORM V"/>
    <property type="match status" value="1"/>
</dbReference>